<evidence type="ECO:0000313" key="2">
    <source>
        <dbReference type="Proteomes" id="UP001597024"/>
    </source>
</evidence>
<feature type="non-terminal residue" evidence="1">
    <location>
        <position position="90"/>
    </location>
</feature>
<name>A0ABW3E9J0_9ACTN</name>
<dbReference type="Proteomes" id="UP001597024">
    <property type="component" value="Unassembled WGS sequence"/>
</dbReference>
<proteinExistence type="predicted"/>
<dbReference type="PANTHER" id="PTHR43187">
    <property type="entry name" value="GLUTAMINE AMIDOTRANSFERASE DUG3-RELATED"/>
    <property type="match status" value="1"/>
</dbReference>
<protein>
    <submittedName>
        <fullName evidence="1">Class II glutamine amidotransferase</fullName>
    </submittedName>
</protein>
<dbReference type="EMBL" id="JBHTHX010003391">
    <property type="protein sequence ID" value="MFD0891681.1"/>
    <property type="molecule type" value="Genomic_DNA"/>
</dbReference>
<keyword evidence="2" id="KW-1185">Reference proteome</keyword>
<dbReference type="PANTHER" id="PTHR43187:SF2">
    <property type="entry name" value="GAMMA-GLUTAMYL-HERCYNYLCYSTEINE SULFOXIDE HYDROLASE"/>
    <property type="match status" value="1"/>
</dbReference>
<comment type="caution">
    <text evidence="1">The sequence shown here is derived from an EMBL/GenBank/DDBJ whole genome shotgun (WGS) entry which is preliminary data.</text>
</comment>
<organism evidence="1 2">
    <name type="scientific">Streptosporangium algeriense</name>
    <dbReference type="NCBI Taxonomy" id="1682748"/>
    <lineage>
        <taxon>Bacteria</taxon>
        <taxon>Bacillati</taxon>
        <taxon>Actinomycetota</taxon>
        <taxon>Actinomycetes</taxon>
        <taxon>Streptosporangiales</taxon>
        <taxon>Streptosporangiaceae</taxon>
        <taxon>Streptosporangium</taxon>
    </lineage>
</organism>
<gene>
    <name evidence="1" type="ORF">ACFQ08_44630</name>
</gene>
<evidence type="ECO:0000313" key="1">
    <source>
        <dbReference type="EMBL" id="MFD0891681.1"/>
    </source>
</evidence>
<keyword evidence="1" id="KW-0315">Glutamine amidotransferase</keyword>
<dbReference type="InterPro" id="IPR052373">
    <property type="entry name" value="Gamma-glu_amide_hydrolase"/>
</dbReference>
<dbReference type="InterPro" id="IPR029055">
    <property type="entry name" value="Ntn_hydrolases_N"/>
</dbReference>
<accession>A0ABW3E9J0</accession>
<reference evidence="2" key="1">
    <citation type="journal article" date="2019" name="Int. J. Syst. Evol. Microbiol.">
        <title>The Global Catalogue of Microorganisms (GCM) 10K type strain sequencing project: providing services to taxonomists for standard genome sequencing and annotation.</title>
        <authorList>
            <consortium name="The Broad Institute Genomics Platform"/>
            <consortium name="The Broad Institute Genome Sequencing Center for Infectious Disease"/>
            <person name="Wu L."/>
            <person name="Ma J."/>
        </authorList>
    </citation>
    <scope>NUCLEOTIDE SEQUENCE [LARGE SCALE GENOMIC DNA]</scope>
    <source>
        <strain evidence="2">CCUG 62974</strain>
    </source>
</reference>
<dbReference type="Gene3D" id="3.60.20.10">
    <property type="entry name" value="Glutamine Phosphoribosylpyrophosphate, subunit 1, domain 1"/>
    <property type="match status" value="1"/>
</dbReference>
<sequence>MCRHAAWLGAPRPIASLVSEPEHGLLRQSYAPRMQRHGLINADGFGIGWYDAGRAEPVRYRRSVPMWADANLPALAEVARSGCLLAAVRS</sequence>